<feature type="region of interest" description="Disordered" evidence="1">
    <location>
        <begin position="1"/>
        <end position="25"/>
    </location>
</feature>
<evidence type="ECO:0000256" key="1">
    <source>
        <dbReference type="SAM" id="MobiDB-lite"/>
    </source>
</evidence>
<evidence type="ECO:0000313" key="3">
    <source>
        <dbReference type="Proteomes" id="UP000887013"/>
    </source>
</evidence>
<sequence length="100" mass="11725">MRTENRNSNFGIGLPSKEKEEPLSFPSRVANRLCKNTIKSDIERADNEIPFCITRPKENEEQSRQNNRNRNTAQKKKKLLNKSDTNRLFPTFLLHPNIKE</sequence>
<name>A0A8X6QVP1_NEPPI</name>
<gene>
    <name evidence="2" type="ORF">NPIL_272791</name>
</gene>
<reference evidence="2" key="1">
    <citation type="submission" date="2020-08" db="EMBL/GenBank/DDBJ databases">
        <title>Multicomponent nature underlies the extraordinary mechanical properties of spider dragline silk.</title>
        <authorList>
            <person name="Kono N."/>
            <person name="Nakamura H."/>
            <person name="Mori M."/>
            <person name="Yoshida Y."/>
            <person name="Ohtoshi R."/>
            <person name="Malay A.D."/>
            <person name="Moran D.A.P."/>
            <person name="Tomita M."/>
            <person name="Numata K."/>
            <person name="Arakawa K."/>
        </authorList>
    </citation>
    <scope>NUCLEOTIDE SEQUENCE</scope>
</reference>
<organism evidence="2 3">
    <name type="scientific">Nephila pilipes</name>
    <name type="common">Giant wood spider</name>
    <name type="synonym">Nephila maculata</name>
    <dbReference type="NCBI Taxonomy" id="299642"/>
    <lineage>
        <taxon>Eukaryota</taxon>
        <taxon>Metazoa</taxon>
        <taxon>Ecdysozoa</taxon>
        <taxon>Arthropoda</taxon>
        <taxon>Chelicerata</taxon>
        <taxon>Arachnida</taxon>
        <taxon>Araneae</taxon>
        <taxon>Araneomorphae</taxon>
        <taxon>Entelegynae</taxon>
        <taxon>Araneoidea</taxon>
        <taxon>Nephilidae</taxon>
        <taxon>Nephila</taxon>
    </lineage>
</organism>
<proteinExistence type="predicted"/>
<feature type="region of interest" description="Disordered" evidence="1">
    <location>
        <begin position="53"/>
        <end position="88"/>
    </location>
</feature>
<accession>A0A8X6QVP1</accession>
<dbReference type="EMBL" id="BMAW01036749">
    <property type="protein sequence ID" value="GFU45622.1"/>
    <property type="molecule type" value="Genomic_DNA"/>
</dbReference>
<keyword evidence="3" id="KW-1185">Reference proteome</keyword>
<dbReference type="AlphaFoldDB" id="A0A8X6QVP1"/>
<dbReference type="Proteomes" id="UP000887013">
    <property type="component" value="Unassembled WGS sequence"/>
</dbReference>
<protein>
    <submittedName>
        <fullName evidence="2">Uncharacterized protein</fullName>
    </submittedName>
</protein>
<comment type="caution">
    <text evidence="2">The sequence shown here is derived from an EMBL/GenBank/DDBJ whole genome shotgun (WGS) entry which is preliminary data.</text>
</comment>
<evidence type="ECO:0000313" key="2">
    <source>
        <dbReference type="EMBL" id="GFU45622.1"/>
    </source>
</evidence>
<feature type="compositionally biased region" description="Polar residues" evidence="1">
    <location>
        <begin position="1"/>
        <end position="10"/>
    </location>
</feature>